<dbReference type="Proteomes" id="UP001219525">
    <property type="component" value="Unassembled WGS sequence"/>
</dbReference>
<sequence length="595" mass="66403">MAPDSELYSIESHFEGPFSTGGGNQVVISIVLEPGTESHFSGIQIVVCCREDSPRLHKLSVEDDVGAVQFMKRQREHEQPPAGQREVELLPRGREKVDLLLKQEAAHKASDALLDQGLPALKLPLYTVAYEVEDTNSTSMRQYAKLVLLPTWPTAHGTHRIAYQFVQLAHDPVVLYLLLSCSLCCSSYRSDFGPMGIFAFTVHVCPPQAQRRPFAQPPPEILSSIFDFFAFDAQETSSSWRPAVVVLALVCRAWVIALEQIFHHFGFTRENTDLVALSKAVQAAPHLGGAIRHLSRSYFGWNPEYEQLYLELAVAFKNVLHAATHVQTLEIFDTHPSLREEFMQVLGESSNIRSFAILPVERHLSDEERGYRFRPTLSDLFRCFQRWPRLQKLELYGWDGPNPLLQTVKQFTVEQTPPLDCALRKITLALGHITGPQLCNLTAGSHASISNASFISLVGLSNAGMQDWLLQVAPTLVRLSIERCSIVRASAEEAYALDAAMGALVALTFLRVDGDVLSELTVLRRPVRRPPAVGRTWRRDIIDLKNCPGVSPHGLVQALKHTGWQEVSTSRLFEGNEPLFEKAKAVAKERGLAFS</sequence>
<comment type="caution">
    <text evidence="1">The sequence shown here is derived from an EMBL/GenBank/DDBJ whole genome shotgun (WGS) entry which is preliminary data.</text>
</comment>
<reference evidence="1" key="1">
    <citation type="submission" date="2023-03" db="EMBL/GenBank/DDBJ databases">
        <title>Massive genome expansion in bonnet fungi (Mycena s.s.) driven by repeated elements and novel gene families across ecological guilds.</title>
        <authorList>
            <consortium name="Lawrence Berkeley National Laboratory"/>
            <person name="Harder C.B."/>
            <person name="Miyauchi S."/>
            <person name="Viragh M."/>
            <person name="Kuo A."/>
            <person name="Thoen E."/>
            <person name="Andreopoulos B."/>
            <person name="Lu D."/>
            <person name="Skrede I."/>
            <person name="Drula E."/>
            <person name="Henrissat B."/>
            <person name="Morin E."/>
            <person name="Kohler A."/>
            <person name="Barry K."/>
            <person name="LaButti K."/>
            <person name="Morin E."/>
            <person name="Salamov A."/>
            <person name="Lipzen A."/>
            <person name="Mereny Z."/>
            <person name="Hegedus B."/>
            <person name="Baldrian P."/>
            <person name="Stursova M."/>
            <person name="Weitz H."/>
            <person name="Taylor A."/>
            <person name="Grigoriev I.V."/>
            <person name="Nagy L.G."/>
            <person name="Martin F."/>
            <person name="Kauserud H."/>
        </authorList>
    </citation>
    <scope>NUCLEOTIDE SEQUENCE</scope>
    <source>
        <strain evidence="1">9144</strain>
    </source>
</reference>
<gene>
    <name evidence="1" type="ORF">GGX14DRAFT_406488</name>
</gene>
<accession>A0AAD6UQ88</accession>
<proteinExistence type="predicted"/>
<dbReference type="AlphaFoldDB" id="A0AAD6UQ88"/>
<evidence type="ECO:0000313" key="1">
    <source>
        <dbReference type="EMBL" id="KAJ7192233.1"/>
    </source>
</evidence>
<keyword evidence="2" id="KW-1185">Reference proteome</keyword>
<evidence type="ECO:0000313" key="2">
    <source>
        <dbReference type="Proteomes" id="UP001219525"/>
    </source>
</evidence>
<dbReference type="EMBL" id="JARJCW010000122">
    <property type="protein sequence ID" value="KAJ7192233.1"/>
    <property type="molecule type" value="Genomic_DNA"/>
</dbReference>
<name>A0AAD6UQ88_9AGAR</name>
<organism evidence="1 2">
    <name type="scientific">Mycena pura</name>
    <dbReference type="NCBI Taxonomy" id="153505"/>
    <lineage>
        <taxon>Eukaryota</taxon>
        <taxon>Fungi</taxon>
        <taxon>Dikarya</taxon>
        <taxon>Basidiomycota</taxon>
        <taxon>Agaricomycotina</taxon>
        <taxon>Agaricomycetes</taxon>
        <taxon>Agaricomycetidae</taxon>
        <taxon>Agaricales</taxon>
        <taxon>Marasmiineae</taxon>
        <taxon>Mycenaceae</taxon>
        <taxon>Mycena</taxon>
    </lineage>
</organism>
<protein>
    <submittedName>
        <fullName evidence="1">Uncharacterized protein</fullName>
    </submittedName>
</protein>